<dbReference type="EMBL" id="JACHFM010000001">
    <property type="protein sequence ID" value="MBB5220861.1"/>
    <property type="molecule type" value="Genomic_DNA"/>
</dbReference>
<keyword evidence="3 6" id="KW-0238">DNA-binding</keyword>
<evidence type="ECO:0000259" key="5">
    <source>
        <dbReference type="Pfam" id="PF04198"/>
    </source>
</evidence>
<dbReference type="InterPro" id="IPR007324">
    <property type="entry name" value="Sugar-bd_dom_put"/>
</dbReference>
<dbReference type="InterPro" id="IPR051054">
    <property type="entry name" value="SorC_transcr_regulators"/>
</dbReference>
<evidence type="ECO:0000256" key="3">
    <source>
        <dbReference type="ARBA" id="ARBA00023125"/>
    </source>
</evidence>
<dbReference type="SUPFAM" id="SSF46689">
    <property type="entry name" value="Homeodomain-like"/>
    <property type="match status" value="1"/>
</dbReference>
<evidence type="ECO:0000256" key="4">
    <source>
        <dbReference type="ARBA" id="ARBA00023163"/>
    </source>
</evidence>
<dbReference type="AlphaFoldDB" id="A0A840SNH8"/>
<dbReference type="PANTHER" id="PTHR34294:SF1">
    <property type="entry name" value="TRANSCRIPTIONAL REGULATOR LSRR"/>
    <property type="match status" value="1"/>
</dbReference>
<evidence type="ECO:0000256" key="2">
    <source>
        <dbReference type="ARBA" id="ARBA00023015"/>
    </source>
</evidence>
<dbReference type="Gene3D" id="1.10.10.60">
    <property type="entry name" value="Homeodomain-like"/>
    <property type="match status" value="1"/>
</dbReference>
<dbReference type="InterPro" id="IPR009057">
    <property type="entry name" value="Homeodomain-like_sf"/>
</dbReference>
<dbReference type="Pfam" id="PF04198">
    <property type="entry name" value="Sugar-bind"/>
    <property type="match status" value="1"/>
</dbReference>
<gene>
    <name evidence="6" type="ORF">HNP73_000782</name>
</gene>
<keyword evidence="7" id="KW-1185">Reference proteome</keyword>
<comment type="similarity">
    <text evidence="1">Belongs to the SorC transcriptional regulatory family.</text>
</comment>
<dbReference type="SUPFAM" id="SSF100950">
    <property type="entry name" value="NagB/RpiA/CoA transferase-like"/>
    <property type="match status" value="1"/>
</dbReference>
<evidence type="ECO:0000313" key="6">
    <source>
        <dbReference type="EMBL" id="MBB5220861.1"/>
    </source>
</evidence>
<dbReference type="Pfam" id="PF13412">
    <property type="entry name" value="HTH_24"/>
    <property type="match status" value="1"/>
</dbReference>
<proteinExistence type="inferred from homology"/>
<comment type="caution">
    <text evidence="6">The sequence shown here is derived from an EMBL/GenBank/DDBJ whole genome shotgun (WGS) entry which is preliminary data.</text>
</comment>
<keyword evidence="2" id="KW-0805">Transcription regulation</keyword>
<dbReference type="GO" id="GO:0003677">
    <property type="term" value="F:DNA binding"/>
    <property type="evidence" value="ECO:0007669"/>
    <property type="project" value="UniProtKB-KW"/>
</dbReference>
<organism evidence="6 7">
    <name type="scientific">Amaricoccus macauensis</name>
    <dbReference type="NCBI Taxonomy" id="57001"/>
    <lineage>
        <taxon>Bacteria</taxon>
        <taxon>Pseudomonadati</taxon>
        <taxon>Pseudomonadota</taxon>
        <taxon>Alphaproteobacteria</taxon>
        <taxon>Rhodobacterales</taxon>
        <taxon>Paracoccaceae</taxon>
        <taxon>Amaricoccus</taxon>
    </lineage>
</organism>
<keyword evidence="4" id="KW-0804">Transcription</keyword>
<name>A0A840SNH8_9RHOB</name>
<evidence type="ECO:0000313" key="7">
    <source>
        <dbReference type="Proteomes" id="UP000549457"/>
    </source>
</evidence>
<feature type="domain" description="Sugar-binding" evidence="5">
    <location>
        <begin position="67"/>
        <end position="310"/>
    </location>
</feature>
<dbReference type="PANTHER" id="PTHR34294">
    <property type="entry name" value="TRANSCRIPTIONAL REGULATOR-RELATED"/>
    <property type="match status" value="1"/>
</dbReference>
<dbReference type="Gene3D" id="3.40.50.1360">
    <property type="match status" value="1"/>
</dbReference>
<evidence type="ECO:0000256" key="1">
    <source>
        <dbReference type="ARBA" id="ARBA00010466"/>
    </source>
</evidence>
<sequence length="312" mass="32412">MVLPPASDSAGTRALLHSVARMHYESGMSQVDIAKRIRVSTATVSRLLQRARAEGIVRIEVADLVAADDLAAALRQRLGLREARVIEAPATTPLPALAAPVGELLLSAGLGPGSVVAIGWGRAIRAVLDAGLPALPGVLTVSATGGMQQHLPHFQVNEFVRHAAEQMGGTPHFIHAPYLPSAATREAFLADPAIAKSVALWDRIDVALVGIGLPHAQNSPEASAATPDEQALVDAAGDVIRHYFDATGTLIDWDGEGRMIAVSPAQLQRARLTIGIAAGPEKADAILGAARAGSVSALVTDVRTAEEVLARA</sequence>
<dbReference type="GO" id="GO:0030246">
    <property type="term" value="F:carbohydrate binding"/>
    <property type="evidence" value="ECO:0007669"/>
    <property type="project" value="InterPro"/>
</dbReference>
<dbReference type="Proteomes" id="UP000549457">
    <property type="component" value="Unassembled WGS sequence"/>
</dbReference>
<accession>A0A840SNH8</accession>
<dbReference type="InterPro" id="IPR037171">
    <property type="entry name" value="NagB/RpiA_transferase-like"/>
</dbReference>
<dbReference type="RefSeq" id="WP_221288165.1">
    <property type="nucleotide sequence ID" value="NZ_JACHFM010000001.1"/>
</dbReference>
<reference evidence="6 7" key="1">
    <citation type="submission" date="2020-08" db="EMBL/GenBank/DDBJ databases">
        <title>Genomic Encyclopedia of Type Strains, Phase IV (KMG-IV): sequencing the most valuable type-strain genomes for metagenomic binning, comparative biology and taxonomic classification.</title>
        <authorList>
            <person name="Goeker M."/>
        </authorList>
    </citation>
    <scope>NUCLEOTIDE SEQUENCE [LARGE SCALE GENOMIC DNA]</scope>
    <source>
        <strain evidence="6 7">DSM 101730</strain>
    </source>
</reference>
<protein>
    <submittedName>
        <fullName evidence="6">DNA-binding transcriptional regulator LsrR (DeoR family)</fullName>
    </submittedName>
</protein>